<dbReference type="InterPro" id="IPR035906">
    <property type="entry name" value="MetI-like_sf"/>
</dbReference>
<keyword evidence="6" id="KW-0029">Amino-acid transport</keyword>
<keyword evidence="3 9" id="KW-0813">Transport</keyword>
<dbReference type="PANTHER" id="PTHR30614">
    <property type="entry name" value="MEMBRANE COMPONENT OF AMINO ACID ABC TRANSPORTER"/>
    <property type="match status" value="1"/>
</dbReference>
<gene>
    <name evidence="11" type="ORF">BSOLF_2681</name>
</gene>
<feature type="transmembrane region" description="Helical" evidence="9">
    <location>
        <begin position="32"/>
        <end position="53"/>
    </location>
</feature>
<feature type="transmembrane region" description="Helical" evidence="9">
    <location>
        <begin position="204"/>
        <end position="223"/>
    </location>
</feature>
<protein>
    <submittedName>
        <fullName evidence="11">Amino acid ABC transporter, permease protein, 3-TM region, His/Glu/Gln/Arg/opine</fullName>
    </submittedName>
</protein>
<dbReference type="FunFam" id="1.10.3720.10:FF:000033">
    <property type="entry name" value="Polar amino acid ABC transporter permease"/>
    <property type="match status" value="1"/>
</dbReference>
<evidence type="ECO:0000256" key="9">
    <source>
        <dbReference type="RuleBase" id="RU363032"/>
    </source>
</evidence>
<keyword evidence="4" id="KW-1003">Cell membrane</keyword>
<evidence type="ECO:0000256" key="6">
    <source>
        <dbReference type="ARBA" id="ARBA00022970"/>
    </source>
</evidence>
<dbReference type="CDD" id="cd06261">
    <property type="entry name" value="TM_PBP2"/>
    <property type="match status" value="1"/>
</dbReference>
<evidence type="ECO:0000256" key="8">
    <source>
        <dbReference type="ARBA" id="ARBA00023136"/>
    </source>
</evidence>
<dbReference type="NCBIfam" id="TIGR01726">
    <property type="entry name" value="HEQRo_perm_3TM"/>
    <property type="match status" value="1"/>
</dbReference>
<accession>A0A2R6Y2B6</accession>
<evidence type="ECO:0000256" key="4">
    <source>
        <dbReference type="ARBA" id="ARBA00022475"/>
    </source>
</evidence>
<feature type="domain" description="ABC transmembrane type-1" evidence="10">
    <location>
        <begin position="32"/>
        <end position="222"/>
    </location>
</feature>
<keyword evidence="8 9" id="KW-0472">Membrane</keyword>
<evidence type="ECO:0000259" key="10">
    <source>
        <dbReference type="PROSITE" id="PS50928"/>
    </source>
</evidence>
<dbReference type="GO" id="GO:0022857">
    <property type="term" value="F:transmembrane transporter activity"/>
    <property type="evidence" value="ECO:0007669"/>
    <property type="project" value="InterPro"/>
</dbReference>
<dbReference type="InterPro" id="IPR000515">
    <property type="entry name" value="MetI-like"/>
</dbReference>
<evidence type="ECO:0000256" key="7">
    <source>
        <dbReference type="ARBA" id="ARBA00022989"/>
    </source>
</evidence>
<dbReference type="GO" id="GO:0043190">
    <property type="term" value="C:ATP-binding cassette (ABC) transporter complex"/>
    <property type="evidence" value="ECO:0007669"/>
    <property type="project" value="InterPro"/>
</dbReference>
<evidence type="ECO:0000256" key="5">
    <source>
        <dbReference type="ARBA" id="ARBA00022692"/>
    </source>
</evidence>
<dbReference type="GO" id="GO:0006865">
    <property type="term" value="P:amino acid transport"/>
    <property type="evidence" value="ECO:0007669"/>
    <property type="project" value="UniProtKB-KW"/>
</dbReference>
<organism evidence="11 12">
    <name type="scientific">Candidatus Carbonibacillus altaicus</name>
    <dbReference type="NCBI Taxonomy" id="2163959"/>
    <lineage>
        <taxon>Bacteria</taxon>
        <taxon>Bacillati</taxon>
        <taxon>Bacillota</taxon>
        <taxon>Bacilli</taxon>
        <taxon>Bacillales</taxon>
        <taxon>Candidatus Carbonibacillus</taxon>
    </lineage>
</organism>
<dbReference type="EMBL" id="PEBX01000019">
    <property type="protein sequence ID" value="PTQ56793.1"/>
    <property type="molecule type" value="Genomic_DNA"/>
</dbReference>
<proteinExistence type="inferred from homology"/>
<evidence type="ECO:0000313" key="12">
    <source>
        <dbReference type="Proteomes" id="UP000244338"/>
    </source>
</evidence>
<evidence type="ECO:0000256" key="1">
    <source>
        <dbReference type="ARBA" id="ARBA00004651"/>
    </source>
</evidence>
<comment type="subcellular location">
    <subcellularLocation>
        <location evidence="1 9">Cell membrane</location>
        <topology evidence="1 9">Multi-pass membrane protein</topology>
    </subcellularLocation>
</comment>
<dbReference type="InterPro" id="IPR010065">
    <property type="entry name" value="AA_ABC_transptr_permease_3TM"/>
</dbReference>
<dbReference type="InterPro" id="IPR043429">
    <property type="entry name" value="ArtM/GltK/GlnP/TcyL/YhdX-like"/>
</dbReference>
<dbReference type="Pfam" id="PF00528">
    <property type="entry name" value="BPD_transp_1"/>
    <property type="match status" value="1"/>
</dbReference>
<name>A0A2R6Y2B6_9BACL</name>
<dbReference type="PANTHER" id="PTHR30614:SF20">
    <property type="entry name" value="GLUTAMINE TRANSPORT SYSTEM PERMEASE PROTEIN GLNP"/>
    <property type="match status" value="1"/>
</dbReference>
<dbReference type="SUPFAM" id="SSF161098">
    <property type="entry name" value="MetI-like"/>
    <property type="match status" value="1"/>
</dbReference>
<feature type="transmembrane region" description="Helical" evidence="9">
    <location>
        <begin position="74"/>
        <end position="96"/>
    </location>
</feature>
<evidence type="ECO:0000313" key="11">
    <source>
        <dbReference type="EMBL" id="PTQ56793.1"/>
    </source>
</evidence>
<evidence type="ECO:0000256" key="3">
    <source>
        <dbReference type="ARBA" id="ARBA00022448"/>
    </source>
</evidence>
<dbReference type="AlphaFoldDB" id="A0A2R6Y2B6"/>
<keyword evidence="7 9" id="KW-1133">Transmembrane helix</keyword>
<evidence type="ECO:0000256" key="2">
    <source>
        <dbReference type="ARBA" id="ARBA00010072"/>
    </source>
</evidence>
<dbReference type="Gene3D" id="1.10.3720.10">
    <property type="entry name" value="MetI-like"/>
    <property type="match status" value="1"/>
</dbReference>
<reference evidence="12" key="1">
    <citation type="journal article" date="2018" name="Sci. Rep.">
        <title>Lignite coal burning seam in the remote Altai Mountains harbors a hydrogen-driven thermophilic microbial community.</title>
        <authorList>
            <person name="Kadnikov V.V."/>
            <person name="Mardanov A.V."/>
            <person name="Ivasenko D.A."/>
            <person name="Antsiferov D.V."/>
            <person name="Beletsky A.V."/>
            <person name="Karnachuk O.V."/>
            <person name="Ravin N.V."/>
        </authorList>
    </citation>
    <scope>NUCLEOTIDE SEQUENCE [LARGE SCALE GENOMIC DNA]</scope>
</reference>
<keyword evidence="5 9" id="KW-0812">Transmembrane</keyword>
<dbReference type="Proteomes" id="UP000244338">
    <property type="component" value="Unassembled WGS sequence"/>
</dbReference>
<dbReference type="PROSITE" id="PS50928">
    <property type="entry name" value="ABC_TM1"/>
    <property type="match status" value="1"/>
</dbReference>
<comment type="similarity">
    <text evidence="2">Belongs to the binding-protein-dependent transport system permease family. HisMQ subfamily.</text>
</comment>
<sequence>MSFVEQINQGLSWLDLRVDIIWDYRDLFIRGIYYTIILSMSGVGIGLVLGLFAGMAKLARSLWIRWPAIAYIEFFRGTPLFVQIMLLHFAVLPTLLGRSPSPVISGIIALALNSGAYISEIFRAGIQSIARGQMEAARSLGLSHGMAMRYIILPQAFRRMIPPLGNELIVVLKDSSLLSAIAAPELANAARITMGATSRPWEPYMTIAVIYLVITLILASLVSRLERKLDYGRHSRS</sequence>
<comment type="caution">
    <text evidence="11">The sequence shown here is derived from an EMBL/GenBank/DDBJ whole genome shotgun (WGS) entry which is preliminary data.</text>
</comment>